<reference evidence="1" key="1">
    <citation type="submission" date="2024-03" db="EMBL/GenBank/DDBJ databases">
        <title>Deinococcus weizhi sp. nov., isolated from human skin.</title>
        <authorList>
            <person name="Wei Z."/>
            <person name="Tian F."/>
            <person name="Yang C."/>
            <person name="Xin L.T."/>
            <person name="Wen Z.J."/>
            <person name="Lan K.C."/>
            <person name="Yu L."/>
            <person name="Zhe W."/>
            <person name="Dan F.D."/>
            <person name="Jun W."/>
            <person name="Rui Z."/>
            <person name="Yong X.J."/>
            <person name="Ting Y."/>
            <person name="Wei X."/>
            <person name="Xu Z.G."/>
            <person name="Xin Z."/>
            <person name="Dong F.G."/>
            <person name="Ni X.M."/>
            <person name="Zheng M.G."/>
            <person name="Chun Y."/>
            <person name="Qian W.X."/>
        </authorList>
    </citation>
    <scope>NUCLEOTIDE SEQUENCE</scope>
    <source>
        <strain evidence="1">VB142</strain>
    </source>
</reference>
<proteinExistence type="predicted"/>
<evidence type="ECO:0000313" key="1">
    <source>
        <dbReference type="EMBL" id="WYF45016.1"/>
    </source>
</evidence>
<name>A0AAU6Q417_9DEIO</name>
<dbReference type="RefSeq" id="WP_339096188.1">
    <property type="nucleotide sequence ID" value="NZ_CP149782.1"/>
</dbReference>
<accession>A0AAU6Q417</accession>
<protein>
    <submittedName>
        <fullName evidence="1">Uncharacterized protein</fullName>
    </submittedName>
</protein>
<organism evidence="1">
    <name type="scientific">Deinococcus sp. VB142</name>
    <dbReference type="NCBI Taxonomy" id="3112952"/>
    <lineage>
        <taxon>Bacteria</taxon>
        <taxon>Thermotogati</taxon>
        <taxon>Deinococcota</taxon>
        <taxon>Deinococci</taxon>
        <taxon>Deinococcales</taxon>
        <taxon>Deinococcaceae</taxon>
        <taxon>Deinococcus</taxon>
    </lineage>
</organism>
<dbReference type="AlphaFoldDB" id="A0AAU6Q417"/>
<dbReference type="EMBL" id="CP149782">
    <property type="protein sequence ID" value="WYF45016.1"/>
    <property type="molecule type" value="Genomic_DNA"/>
</dbReference>
<gene>
    <name evidence="1" type="ORF">WDJ50_02545</name>
</gene>
<sequence length="251" mass="27466">MTPTKPRMIFATKTLQQQKFPLGDREFFSTRLTGEEEIVYQEGSTLASFGMNLPQQTRANLDMYALFLNHRIDGPAVDAEWTGQYLGPSNVLELMAYLRTGHNGPGIVPAPGMVLDLPELPQDIEIGGRVFGGRALSYNEYLHYLDSLPDEDMVSIAVRVQQEGDANPIALLNEARQVVSYTSATRRAQAGAVAAQLSVRILDGGEAVSGEWILEHLSIDEVAQVFDYLRTGKLEADSPNDSTPANLPISG</sequence>